<evidence type="ECO:0000256" key="5">
    <source>
        <dbReference type="SAM" id="Phobius"/>
    </source>
</evidence>
<keyword evidence="4 5" id="KW-0472">Membrane</keyword>
<dbReference type="CDD" id="cd13966">
    <property type="entry name" value="PT_UbiA_4"/>
    <property type="match status" value="1"/>
</dbReference>
<proteinExistence type="predicted"/>
<dbReference type="InterPro" id="IPR050475">
    <property type="entry name" value="Prenyltransferase_related"/>
</dbReference>
<dbReference type="Gene3D" id="1.20.120.1780">
    <property type="entry name" value="UbiA prenyltransferase"/>
    <property type="match status" value="1"/>
</dbReference>
<organism evidence="6 7">
    <name type="scientific">Halarchaeum nitratireducens</name>
    <dbReference type="NCBI Taxonomy" id="489913"/>
    <lineage>
        <taxon>Archaea</taxon>
        <taxon>Methanobacteriati</taxon>
        <taxon>Methanobacteriota</taxon>
        <taxon>Stenosarchaea group</taxon>
        <taxon>Halobacteria</taxon>
        <taxon>Halobacteriales</taxon>
        <taxon>Halobacteriaceae</taxon>
    </lineage>
</organism>
<evidence type="ECO:0000256" key="2">
    <source>
        <dbReference type="ARBA" id="ARBA00022692"/>
    </source>
</evidence>
<dbReference type="Pfam" id="PF01040">
    <property type="entry name" value="UbiA"/>
    <property type="match status" value="1"/>
</dbReference>
<evidence type="ECO:0000256" key="3">
    <source>
        <dbReference type="ARBA" id="ARBA00022989"/>
    </source>
</evidence>
<evidence type="ECO:0000313" key="7">
    <source>
        <dbReference type="Proteomes" id="UP000608850"/>
    </source>
</evidence>
<dbReference type="Gene3D" id="1.10.357.140">
    <property type="entry name" value="UbiA prenyltransferase"/>
    <property type="match status" value="1"/>
</dbReference>
<keyword evidence="2 5" id="KW-0812">Transmembrane</keyword>
<dbReference type="Proteomes" id="UP000608850">
    <property type="component" value="Unassembled WGS sequence"/>
</dbReference>
<dbReference type="PANTHER" id="PTHR42723:SF1">
    <property type="entry name" value="CHLOROPHYLL SYNTHASE, CHLOROPLASTIC"/>
    <property type="match status" value="1"/>
</dbReference>
<dbReference type="OrthoDB" id="305381at2157"/>
<protein>
    <submittedName>
        <fullName evidence="6">Prenyltransferase</fullName>
    </submittedName>
</protein>
<feature type="transmembrane region" description="Helical" evidence="5">
    <location>
        <begin position="228"/>
        <end position="246"/>
    </location>
</feature>
<feature type="transmembrane region" description="Helical" evidence="5">
    <location>
        <begin position="17"/>
        <end position="33"/>
    </location>
</feature>
<keyword evidence="3 5" id="KW-1133">Transmembrane helix</keyword>
<reference evidence="6 7" key="1">
    <citation type="journal article" date="2019" name="Int. J. Syst. Evol. Microbiol.">
        <title>The Global Catalogue of Microorganisms (GCM) 10K type strain sequencing project: providing services to taxonomists for standard genome sequencing and annotation.</title>
        <authorList>
            <consortium name="The Broad Institute Genomics Platform"/>
            <consortium name="The Broad Institute Genome Sequencing Center for Infectious Disease"/>
            <person name="Wu L."/>
            <person name="Ma J."/>
        </authorList>
    </citation>
    <scope>NUCLEOTIDE SEQUENCE [LARGE SCALE GENOMIC DNA]</scope>
    <source>
        <strain evidence="6 7">JCM 16331</strain>
    </source>
</reference>
<dbReference type="NCBIfam" id="NF009516">
    <property type="entry name" value="PRK12875.1"/>
    <property type="match status" value="1"/>
</dbReference>
<comment type="caution">
    <text evidence="6">The sequence shown here is derived from an EMBL/GenBank/DDBJ whole genome shotgun (WGS) entry which is preliminary data.</text>
</comment>
<feature type="transmembrane region" description="Helical" evidence="5">
    <location>
        <begin position="143"/>
        <end position="172"/>
    </location>
</feature>
<comment type="subcellular location">
    <subcellularLocation>
        <location evidence="1">Cell membrane</location>
        <topology evidence="1">Multi-pass membrane protein</topology>
    </subcellularLocation>
</comment>
<name>A0A830G7Q9_9EURY</name>
<dbReference type="InterPro" id="IPR044878">
    <property type="entry name" value="UbiA_sf"/>
</dbReference>
<feature type="transmembrane region" description="Helical" evidence="5">
    <location>
        <begin position="39"/>
        <end position="59"/>
    </location>
</feature>
<accession>A0A830G7Q9</accession>
<feature type="transmembrane region" description="Helical" evidence="5">
    <location>
        <begin position="90"/>
        <end position="108"/>
    </location>
</feature>
<feature type="transmembrane region" description="Helical" evidence="5">
    <location>
        <begin position="205"/>
        <end position="223"/>
    </location>
</feature>
<dbReference type="GO" id="GO:0005886">
    <property type="term" value="C:plasma membrane"/>
    <property type="evidence" value="ECO:0007669"/>
    <property type="project" value="UniProtKB-SubCell"/>
</dbReference>
<dbReference type="InterPro" id="IPR000537">
    <property type="entry name" value="UbiA_prenyltransferase"/>
</dbReference>
<keyword evidence="7" id="KW-1185">Reference proteome</keyword>
<sequence>MTGLDLRRTLARSRPRFWLYLAGPALVGLAYAADGTGDLLSAPALALVAYFLVPANVYLYGVNDVYDADVDAENPKKEDKEVRYRGERGVVALVGLTGALGLALAAWLPRAAPWIVGFLALGWAYSAPPRLKTRPPLDSLSNGLYVLPGIAAYAALAGSIPPLLAVLGGWLWTMAMHTFSAIPDIDPDRRAGIDTTATVLGARRALAYCGACWLLAAVAFALLDPRAGLLFGVYPVLALALNLADVDLSRAYWWFPALNTAVGALFACAGLWGVLRG</sequence>
<dbReference type="PANTHER" id="PTHR42723">
    <property type="entry name" value="CHLOROPHYLL SYNTHASE"/>
    <property type="match status" value="1"/>
</dbReference>
<dbReference type="GO" id="GO:0016765">
    <property type="term" value="F:transferase activity, transferring alkyl or aryl (other than methyl) groups"/>
    <property type="evidence" value="ECO:0007669"/>
    <property type="project" value="InterPro"/>
</dbReference>
<gene>
    <name evidence="6" type="ORF">GCM10009021_07080</name>
</gene>
<evidence type="ECO:0000256" key="4">
    <source>
        <dbReference type="ARBA" id="ARBA00023136"/>
    </source>
</evidence>
<evidence type="ECO:0000256" key="1">
    <source>
        <dbReference type="ARBA" id="ARBA00004651"/>
    </source>
</evidence>
<dbReference type="AlphaFoldDB" id="A0A830G7Q9"/>
<dbReference type="EMBL" id="BMOQ01000002">
    <property type="protein sequence ID" value="GGN09978.1"/>
    <property type="molecule type" value="Genomic_DNA"/>
</dbReference>
<dbReference type="RefSeq" id="WP_188877146.1">
    <property type="nucleotide sequence ID" value="NZ_BMOQ01000002.1"/>
</dbReference>
<evidence type="ECO:0000313" key="6">
    <source>
        <dbReference type="EMBL" id="GGN09978.1"/>
    </source>
</evidence>
<feature type="transmembrane region" description="Helical" evidence="5">
    <location>
        <begin position="252"/>
        <end position="275"/>
    </location>
</feature>